<dbReference type="Pfam" id="PF00584">
    <property type="entry name" value="SecE"/>
    <property type="match status" value="1"/>
</dbReference>
<evidence type="ECO:0000313" key="12">
    <source>
        <dbReference type="Proteomes" id="UP000645966"/>
    </source>
</evidence>
<keyword evidence="2 9" id="KW-0813">Transport</keyword>
<comment type="function">
    <text evidence="9">Essential subunit of the Sec protein translocation channel SecYEG. Clamps together the 2 halves of SecY. May contact the channel plug during translocation.</text>
</comment>
<feature type="region of interest" description="Disordered" evidence="10">
    <location>
        <begin position="1"/>
        <end position="57"/>
    </location>
</feature>
<dbReference type="InterPro" id="IPR001901">
    <property type="entry name" value="Translocase_SecE/Sec61-g"/>
</dbReference>
<dbReference type="GO" id="GO:0043952">
    <property type="term" value="P:protein transport by the Sec complex"/>
    <property type="evidence" value="ECO:0007669"/>
    <property type="project" value="UniProtKB-UniRule"/>
</dbReference>
<evidence type="ECO:0000256" key="1">
    <source>
        <dbReference type="ARBA" id="ARBA00004370"/>
    </source>
</evidence>
<feature type="transmembrane region" description="Helical" evidence="9">
    <location>
        <begin position="79"/>
        <end position="100"/>
    </location>
</feature>
<gene>
    <name evidence="9 11" type="primary">secE</name>
    <name evidence="11" type="ORF">JDV75_09630</name>
</gene>
<reference evidence="11" key="1">
    <citation type="submission" date="2020-12" db="EMBL/GenBank/DDBJ databases">
        <title>Genome public.</title>
        <authorList>
            <person name="Sun Q."/>
        </authorList>
    </citation>
    <scope>NUCLEOTIDE SEQUENCE</scope>
    <source>
        <strain evidence="11">CCM 8863</strain>
    </source>
</reference>
<keyword evidence="8 9" id="KW-0472">Membrane</keyword>
<evidence type="ECO:0000256" key="10">
    <source>
        <dbReference type="SAM" id="MobiDB-lite"/>
    </source>
</evidence>
<dbReference type="PROSITE" id="PS01067">
    <property type="entry name" value="SECE_SEC61G"/>
    <property type="match status" value="1"/>
</dbReference>
<sequence>MTDENKSKPTGSARPAGKRQVAGVATTSSDSYAAKKARDAVAVSGGDNEKSGLASRGGSFLPEVVREMRKVIWPTAKQMFIYTIIVLIFLIVLTALVSGVDFLAGLGVEKVLTAD</sequence>
<dbReference type="RefSeq" id="WP_198739005.1">
    <property type="nucleotide sequence ID" value="NZ_JAEIOS010000013.1"/>
</dbReference>
<dbReference type="GO" id="GO:0009306">
    <property type="term" value="P:protein secretion"/>
    <property type="evidence" value="ECO:0007669"/>
    <property type="project" value="UniProtKB-UniRule"/>
</dbReference>
<proteinExistence type="inferred from homology"/>
<evidence type="ECO:0000256" key="5">
    <source>
        <dbReference type="ARBA" id="ARBA00022927"/>
    </source>
</evidence>
<dbReference type="GO" id="GO:0005886">
    <property type="term" value="C:plasma membrane"/>
    <property type="evidence" value="ECO:0007669"/>
    <property type="project" value="UniProtKB-SubCell"/>
</dbReference>
<dbReference type="EMBL" id="JAEIOS010000013">
    <property type="protein sequence ID" value="MBI8990009.1"/>
    <property type="molecule type" value="Genomic_DNA"/>
</dbReference>
<dbReference type="PANTHER" id="PTHR33910:SF1">
    <property type="entry name" value="PROTEIN TRANSLOCASE SUBUNIT SECE"/>
    <property type="match status" value="1"/>
</dbReference>
<evidence type="ECO:0000256" key="2">
    <source>
        <dbReference type="ARBA" id="ARBA00022448"/>
    </source>
</evidence>
<keyword evidence="3 9" id="KW-1003">Cell membrane</keyword>
<organism evidence="11 12">
    <name type="scientific">Corynebacterium meridianum</name>
    <dbReference type="NCBI Taxonomy" id="2765363"/>
    <lineage>
        <taxon>Bacteria</taxon>
        <taxon>Bacillati</taxon>
        <taxon>Actinomycetota</taxon>
        <taxon>Actinomycetes</taxon>
        <taxon>Mycobacteriales</taxon>
        <taxon>Corynebacteriaceae</taxon>
        <taxon>Corynebacterium</taxon>
    </lineage>
</organism>
<comment type="caution">
    <text evidence="11">The sequence shown here is derived from an EMBL/GenBank/DDBJ whole genome shotgun (WGS) entry which is preliminary data.</text>
</comment>
<comment type="subunit">
    <text evidence="9">Component of the Sec protein translocase complex. Heterotrimer consisting of SecY, SecE and SecG subunits. The heterotrimers can form oligomers, although 1 heterotrimer is thought to be able to translocate proteins. Interacts with the ribosome. Interacts with SecDF, and other proteins may be involved. Interacts with SecA.</text>
</comment>
<keyword evidence="7 9" id="KW-0811">Translocation</keyword>
<dbReference type="NCBIfam" id="TIGR00964">
    <property type="entry name" value="secE_bact"/>
    <property type="match status" value="1"/>
</dbReference>
<dbReference type="GO" id="GO:0008320">
    <property type="term" value="F:protein transmembrane transporter activity"/>
    <property type="evidence" value="ECO:0007669"/>
    <property type="project" value="UniProtKB-UniRule"/>
</dbReference>
<dbReference type="PANTHER" id="PTHR33910">
    <property type="entry name" value="PROTEIN TRANSLOCASE SUBUNIT SECE"/>
    <property type="match status" value="1"/>
</dbReference>
<dbReference type="HAMAP" id="MF_00422">
    <property type="entry name" value="SecE"/>
    <property type="match status" value="1"/>
</dbReference>
<comment type="similarity">
    <text evidence="9">Belongs to the SecE/SEC61-gamma family.</text>
</comment>
<dbReference type="Proteomes" id="UP000645966">
    <property type="component" value="Unassembled WGS sequence"/>
</dbReference>
<name>A0A934I829_9CORY</name>
<keyword evidence="12" id="KW-1185">Reference proteome</keyword>
<evidence type="ECO:0000256" key="8">
    <source>
        <dbReference type="ARBA" id="ARBA00023136"/>
    </source>
</evidence>
<dbReference type="Gene3D" id="1.20.5.1030">
    <property type="entry name" value="Preprotein translocase secy subunit"/>
    <property type="match status" value="1"/>
</dbReference>
<protein>
    <recommendedName>
        <fullName evidence="9">Protein translocase subunit SecE</fullName>
    </recommendedName>
</protein>
<keyword evidence="4 9" id="KW-0812">Transmembrane</keyword>
<dbReference type="NCBIfam" id="NF005783">
    <property type="entry name" value="PRK07597.9-4"/>
    <property type="match status" value="1"/>
</dbReference>
<evidence type="ECO:0000313" key="11">
    <source>
        <dbReference type="EMBL" id="MBI8990009.1"/>
    </source>
</evidence>
<accession>A0A934I829</accession>
<evidence type="ECO:0000256" key="3">
    <source>
        <dbReference type="ARBA" id="ARBA00022475"/>
    </source>
</evidence>
<dbReference type="InterPro" id="IPR038379">
    <property type="entry name" value="SecE_sf"/>
</dbReference>
<keyword evidence="6 9" id="KW-1133">Transmembrane helix</keyword>
<keyword evidence="5 9" id="KW-0653">Protein transport</keyword>
<evidence type="ECO:0000256" key="7">
    <source>
        <dbReference type="ARBA" id="ARBA00023010"/>
    </source>
</evidence>
<dbReference type="GO" id="GO:0006605">
    <property type="term" value="P:protein targeting"/>
    <property type="evidence" value="ECO:0007669"/>
    <property type="project" value="UniProtKB-UniRule"/>
</dbReference>
<comment type="subcellular location">
    <subcellularLocation>
        <location evidence="9">Cell membrane</location>
        <topology evidence="9">Single-pass membrane protein</topology>
    </subcellularLocation>
    <subcellularLocation>
        <location evidence="1">Membrane</location>
    </subcellularLocation>
</comment>
<dbReference type="GO" id="GO:0065002">
    <property type="term" value="P:intracellular protein transmembrane transport"/>
    <property type="evidence" value="ECO:0007669"/>
    <property type="project" value="UniProtKB-UniRule"/>
</dbReference>
<evidence type="ECO:0000256" key="4">
    <source>
        <dbReference type="ARBA" id="ARBA00022692"/>
    </source>
</evidence>
<evidence type="ECO:0000256" key="9">
    <source>
        <dbReference type="HAMAP-Rule" id="MF_00422"/>
    </source>
</evidence>
<dbReference type="AlphaFoldDB" id="A0A934I829"/>
<dbReference type="InterPro" id="IPR005807">
    <property type="entry name" value="SecE_bac"/>
</dbReference>
<evidence type="ECO:0000256" key="6">
    <source>
        <dbReference type="ARBA" id="ARBA00022989"/>
    </source>
</evidence>